<dbReference type="EnsemblPlants" id="PNT75563">
    <property type="protein sequence ID" value="PNT75563"/>
    <property type="gene ID" value="BRADI_1g34793v3"/>
</dbReference>
<dbReference type="EMBL" id="CM000880">
    <property type="protein sequence ID" value="PNT75563.1"/>
    <property type="molecule type" value="Genomic_DNA"/>
</dbReference>
<dbReference type="PROSITE" id="PS51176">
    <property type="entry name" value="PDH_ADH"/>
    <property type="match status" value="1"/>
</dbReference>
<feature type="compositionally biased region" description="Basic and acidic residues" evidence="2">
    <location>
        <begin position="144"/>
        <end position="165"/>
    </location>
</feature>
<feature type="compositionally biased region" description="Basic and acidic residues" evidence="2">
    <location>
        <begin position="456"/>
        <end position="469"/>
    </location>
</feature>
<feature type="compositionally biased region" description="Basic residues" evidence="2">
    <location>
        <begin position="435"/>
        <end position="444"/>
    </location>
</feature>
<name>A0A2K2DMR9_BRADI</name>
<dbReference type="GO" id="GO:0008977">
    <property type="term" value="F:prephenate dehydrogenase (NAD+) activity"/>
    <property type="evidence" value="ECO:0007669"/>
    <property type="project" value="InterPro"/>
</dbReference>
<evidence type="ECO:0000313" key="6">
    <source>
        <dbReference type="Proteomes" id="UP000008810"/>
    </source>
</evidence>
<reference evidence="5" key="3">
    <citation type="submission" date="2018-08" db="UniProtKB">
        <authorList>
            <consortium name="EnsemblPlants"/>
        </authorList>
    </citation>
    <scope>IDENTIFICATION</scope>
    <source>
        <strain evidence="5">cv. Bd21</strain>
    </source>
</reference>
<proteinExistence type="predicted"/>
<dbReference type="SMART" id="SM01083">
    <property type="entry name" value="Cir_N"/>
    <property type="match status" value="1"/>
</dbReference>
<dbReference type="SUPFAM" id="SSF48179">
    <property type="entry name" value="6-phosphogluconate dehydrogenase C-terminal domain-like"/>
    <property type="match status" value="1"/>
</dbReference>
<reference evidence="4" key="2">
    <citation type="submission" date="2017-06" db="EMBL/GenBank/DDBJ databases">
        <title>WGS assembly of Brachypodium distachyon.</title>
        <authorList>
            <consortium name="The International Brachypodium Initiative"/>
            <person name="Lucas S."/>
            <person name="Harmon-Smith M."/>
            <person name="Lail K."/>
            <person name="Tice H."/>
            <person name="Grimwood J."/>
            <person name="Bruce D."/>
            <person name="Barry K."/>
            <person name="Shu S."/>
            <person name="Lindquist E."/>
            <person name="Wang M."/>
            <person name="Pitluck S."/>
            <person name="Vogel J.P."/>
            <person name="Garvin D.F."/>
            <person name="Mockler T.C."/>
            <person name="Schmutz J."/>
            <person name="Rokhsar D."/>
            <person name="Bevan M.W."/>
        </authorList>
    </citation>
    <scope>NUCLEOTIDE SEQUENCE</scope>
    <source>
        <strain evidence="4">Bd21</strain>
    </source>
</reference>
<keyword evidence="6" id="KW-1185">Reference proteome</keyword>
<protein>
    <recommendedName>
        <fullName evidence="3">Prephenate/arogenate dehydrogenase domain-containing protein</fullName>
    </recommendedName>
</protein>
<dbReference type="InterPro" id="IPR003099">
    <property type="entry name" value="Prephen_DH"/>
</dbReference>
<dbReference type="InterPro" id="IPR059064">
    <property type="entry name" value="TYRAAT2_C"/>
</dbReference>
<feature type="compositionally biased region" description="Gly residues" evidence="2">
    <location>
        <begin position="1"/>
        <end position="15"/>
    </location>
</feature>
<reference evidence="4 5" key="1">
    <citation type="journal article" date="2010" name="Nature">
        <title>Genome sequencing and analysis of the model grass Brachypodium distachyon.</title>
        <authorList>
            <consortium name="International Brachypodium Initiative"/>
        </authorList>
    </citation>
    <scope>NUCLEOTIDE SEQUENCE [LARGE SCALE GENOMIC DNA]</scope>
    <source>
        <strain evidence="4 5">Bd21</strain>
    </source>
</reference>
<dbReference type="InterPro" id="IPR045011">
    <property type="entry name" value="TYRAAT1/2"/>
</dbReference>
<dbReference type="GO" id="GO:0033730">
    <property type="term" value="F:arogenate dehydrogenase (NADP+) activity"/>
    <property type="evidence" value="ECO:0007669"/>
    <property type="project" value="InterPro"/>
</dbReference>
<gene>
    <name evidence="4" type="ORF">BRADI_1g34793v3</name>
</gene>
<dbReference type="InterPro" id="IPR019339">
    <property type="entry name" value="CIR_N_dom"/>
</dbReference>
<dbReference type="GO" id="GO:0006571">
    <property type="term" value="P:tyrosine biosynthetic process"/>
    <property type="evidence" value="ECO:0007669"/>
    <property type="project" value="InterPro"/>
</dbReference>
<feature type="compositionally biased region" description="Basic and acidic residues" evidence="2">
    <location>
        <begin position="489"/>
        <end position="521"/>
    </location>
</feature>
<organism evidence="4">
    <name type="scientific">Brachypodium distachyon</name>
    <name type="common">Purple false brome</name>
    <name type="synonym">Trachynia distachya</name>
    <dbReference type="NCBI Taxonomy" id="15368"/>
    <lineage>
        <taxon>Eukaryota</taxon>
        <taxon>Viridiplantae</taxon>
        <taxon>Streptophyta</taxon>
        <taxon>Embryophyta</taxon>
        <taxon>Tracheophyta</taxon>
        <taxon>Spermatophyta</taxon>
        <taxon>Magnoliopsida</taxon>
        <taxon>Liliopsida</taxon>
        <taxon>Poales</taxon>
        <taxon>Poaceae</taxon>
        <taxon>BOP clade</taxon>
        <taxon>Pooideae</taxon>
        <taxon>Stipodae</taxon>
        <taxon>Brachypodieae</taxon>
        <taxon>Brachypodium</taxon>
    </lineage>
</organism>
<evidence type="ECO:0000313" key="5">
    <source>
        <dbReference type="EnsemblPlants" id="PNT75563"/>
    </source>
</evidence>
<dbReference type="InParanoid" id="A0A2K2DMR9"/>
<dbReference type="STRING" id="15368.A0A2K2DMR9"/>
<dbReference type="GO" id="GO:0004665">
    <property type="term" value="F:prephenate dehydrogenase (NADP+) activity"/>
    <property type="evidence" value="ECO:0007669"/>
    <property type="project" value="InterPro"/>
</dbReference>
<dbReference type="OrthoDB" id="6253837at2759"/>
<feature type="compositionally biased region" description="Basic residues" evidence="2">
    <location>
        <begin position="376"/>
        <end position="390"/>
    </location>
</feature>
<dbReference type="SUPFAM" id="SSF51735">
    <property type="entry name" value="NAD(P)-binding Rossmann-fold domains"/>
    <property type="match status" value="1"/>
</dbReference>
<evidence type="ECO:0000256" key="2">
    <source>
        <dbReference type="SAM" id="MobiDB-lite"/>
    </source>
</evidence>
<sequence>MDEGVEGSGGGGGFGRKTPAGEAELKEKSGTAWSHSFLNQKPWHPLSYPNQRRKWIAEQIHTNRARRHEEVQREFAQEQEFFRQTALFSKKDKEKMEVMKAVSFMYVRPPGYNPESAKAAEIEDAKKKLDQAEGAVPASSSSMPEKELDTTQSVSDKKSRPKDVFGRSLPTEQEFEVLKNAPRLDTGAPARPKPFGVEVRNVRCLRCGNYGHQSGDRECPMKDVIMPNEESRLKRDDPLTAIKAQTDSSEPLKWELKQKPGMSPPRGGYNPDDPNQQIVAEDIFDEYGGFLGDVDIPALLTNFSVSKSKKHSRSKSRRKQSDPAAHAECGRHHSSYHLSSESAEPEKRNRTVGSKRKKKYCSESSYSDDEVVVGKGKAKQKSNHRHKKKHLPESCSDSEVEADTRHLKREHIKKKREELEIALSSFSRDKEYKLNKRHSRRSREKQHYSDSSSSESEWHSMRWQDKQPHSDSSSSQSKGRSRRSREKRHHYEADSPESDRPSRKSKEKRSYTHLGRRETDRHSRRSREKRHYSDPREEMLSSSTSHLRLHQPSRAARRLPPAPAPATYQFQSPASRRSLPAPAVGARIRPNRGGTIRAIDAAQPFDYESRAAGLLEERQRLKIAIVGFGNFGQFLARTFARQGHTLLAHSRSDHSSLAASLGAAYFQDPHDLCECHPDVVLLATSILSAEAVLRSLPVHRLRRNTLFVDVLSVKEFPKNLLLTTLPEGFDIICTHPMFGPESARDGWDGLPFVFDKVRVGDCPARRARADTFLNIFEREGCRMVEMSCAEHDAHAAETQFLTHTVGRMLATLELQSTPINTKGYETLLRLVDNTCSDSFDLYNGLFMYNKNSTDLLNRLESAMDSVKKRLFDGLHDVLRKQLFEGKASPPATSSNTKSDVHRGQLLLEGKASPAPLNANNTTVRN</sequence>
<dbReference type="Pfam" id="PF03807">
    <property type="entry name" value="F420_oxidored"/>
    <property type="match status" value="1"/>
</dbReference>
<dbReference type="InterPro" id="IPR028939">
    <property type="entry name" value="P5C_Rdtase_cat_N"/>
</dbReference>
<dbReference type="InterPro" id="IPR036291">
    <property type="entry name" value="NAD(P)-bd_dom_sf"/>
</dbReference>
<feature type="region of interest" description="Disordered" evidence="2">
    <location>
        <begin position="128"/>
        <end position="171"/>
    </location>
</feature>
<accession>A0A2K2DMR9</accession>
<dbReference type="InterPro" id="IPR008927">
    <property type="entry name" value="6-PGluconate_DH-like_C_sf"/>
</dbReference>
<feature type="domain" description="Prephenate/arogenate dehydrogenase" evidence="3">
    <location>
        <begin position="621"/>
        <end position="900"/>
    </location>
</feature>
<dbReference type="PANTHER" id="PTHR43207">
    <property type="entry name" value="AROGENATE DEHYDROGENASE-RELATED"/>
    <property type="match status" value="1"/>
</dbReference>
<feature type="compositionally biased region" description="Basic and acidic residues" evidence="2">
    <location>
        <begin position="229"/>
        <end position="238"/>
    </location>
</feature>
<dbReference type="PANTHER" id="PTHR43207:SF4">
    <property type="entry name" value="AROGENATE DEHYDROGENASE 2, CHLOROPLASTIC"/>
    <property type="match status" value="1"/>
</dbReference>
<feature type="compositionally biased region" description="Basic residues" evidence="2">
    <location>
        <begin position="307"/>
        <end position="318"/>
    </location>
</feature>
<evidence type="ECO:0000256" key="1">
    <source>
        <dbReference type="ARBA" id="ARBA00023002"/>
    </source>
</evidence>
<dbReference type="Gene3D" id="3.40.50.720">
    <property type="entry name" value="NAD(P)-binding Rossmann-like Domain"/>
    <property type="match status" value="1"/>
</dbReference>
<feature type="region of interest" description="Disordered" evidence="2">
    <location>
        <begin position="1"/>
        <end position="33"/>
    </location>
</feature>
<dbReference type="Pfam" id="PF26213">
    <property type="entry name" value="TYRAAT1_C"/>
    <property type="match status" value="1"/>
</dbReference>
<feature type="compositionally biased region" description="Basic residues" evidence="2">
    <location>
        <begin position="547"/>
        <end position="557"/>
    </location>
</feature>
<dbReference type="AlphaFoldDB" id="A0A2K2DMR9"/>
<dbReference type="ExpressionAtlas" id="A0A2K2DMR9">
    <property type="expression patterns" value="baseline and differential"/>
</dbReference>
<evidence type="ECO:0000313" key="4">
    <source>
        <dbReference type="EMBL" id="PNT75563.1"/>
    </source>
</evidence>
<dbReference type="Pfam" id="PF10197">
    <property type="entry name" value="Cir_N"/>
    <property type="match status" value="1"/>
</dbReference>
<keyword evidence="1" id="KW-0560">Oxidoreductase</keyword>
<feature type="region of interest" description="Disordered" evidence="2">
    <location>
        <begin position="304"/>
        <end position="588"/>
    </location>
</feature>
<dbReference type="Proteomes" id="UP000008810">
    <property type="component" value="Chromosome 1"/>
</dbReference>
<feature type="region of interest" description="Disordered" evidence="2">
    <location>
        <begin position="229"/>
        <end position="278"/>
    </location>
</feature>
<feature type="compositionally biased region" description="Basic residues" evidence="2">
    <location>
        <begin position="479"/>
        <end position="488"/>
    </location>
</feature>
<evidence type="ECO:0000259" key="3">
    <source>
        <dbReference type="PROSITE" id="PS51176"/>
    </source>
</evidence>
<dbReference type="Gramene" id="PNT75563">
    <property type="protein sequence ID" value="PNT75563"/>
    <property type="gene ID" value="BRADI_1g34793v3"/>
</dbReference>